<dbReference type="HOGENOM" id="CLU_438847_0_0_1"/>
<dbReference type="RefSeq" id="XP_007314562.1">
    <property type="nucleotide sequence ID" value="XM_007314500.1"/>
</dbReference>
<organism>
    <name type="scientific">Serpula lacrymans var. lacrymans (strain S7.9)</name>
    <name type="common">Dry rot fungus</name>
    <dbReference type="NCBI Taxonomy" id="578457"/>
    <lineage>
        <taxon>Eukaryota</taxon>
        <taxon>Fungi</taxon>
        <taxon>Dikarya</taxon>
        <taxon>Basidiomycota</taxon>
        <taxon>Agaricomycotina</taxon>
        <taxon>Agaricomycetes</taxon>
        <taxon>Agaricomycetidae</taxon>
        <taxon>Boletales</taxon>
        <taxon>Coniophorineae</taxon>
        <taxon>Serpulaceae</taxon>
        <taxon>Serpula</taxon>
    </lineage>
</organism>
<name>F8NK97_SERL9</name>
<protein>
    <recommendedName>
        <fullName evidence="1">DUF6589 domain-containing protein</fullName>
    </recommendedName>
</protein>
<dbReference type="OrthoDB" id="4743193at2759"/>
<reference evidence="2" key="1">
    <citation type="submission" date="2011-04" db="EMBL/GenBank/DDBJ databases">
        <title>Evolution of plant cell wall degrading machinery underlies the functional diversity of forest fungi.</title>
        <authorList>
            <consortium name="US DOE Joint Genome Institute (JGI-PGF)"/>
            <person name="Eastwood D.C."/>
            <person name="Floudas D."/>
            <person name="Binder M."/>
            <person name="Majcherczyk A."/>
            <person name="Schneider P."/>
            <person name="Aerts A."/>
            <person name="Asiegbu F.O."/>
            <person name="Baker S.E."/>
            <person name="Barry K."/>
            <person name="Bendiksby M."/>
            <person name="Blumentritt M."/>
            <person name="Coutinho P.M."/>
            <person name="Cullen D."/>
            <person name="Cullen D."/>
            <person name="Gathman A."/>
            <person name="Goodell B."/>
            <person name="Henrissat B."/>
            <person name="Ihrmark K."/>
            <person name="Kauserud H."/>
            <person name="Kohler A."/>
            <person name="LaButti K."/>
            <person name="Lapidus A."/>
            <person name="Lavin J.L."/>
            <person name="Lee Y.-H."/>
            <person name="Lindquist E."/>
            <person name="Lilly W."/>
            <person name="Lucas S."/>
            <person name="Morin E."/>
            <person name="Murat C."/>
            <person name="Oguiza J.A."/>
            <person name="Park J."/>
            <person name="Pisabarro A.G."/>
            <person name="Riley R."/>
            <person name="Rosling A."/>
            <person name="Salamov A."/>
            <person name="Schmidt O."/>
            <person name="Schmutz J."/>
            <person name="Skrede I."/>
            <person name="Stenlid J."/>
            <person name="Wiebenga A."/>
            <person name="Xie X."/>
            <person name="Kues U."/>
            <person name="Hibbett D.S."/>
            <person name="Hoffmeister D."/>
            <person name="Hogberg N."/>
            <person name="Martin F."/>
            <person name="Grigoriev I.V."/>
            <person name="Watkinson S.C."/>
        </authorList>
    </citation>
    <scope>NUCLEOTIDE SEQUENCE</scope>
    <source>
        <strain evidence="2">S7.9</strain>
    </source>
</reference>
<dbReference type="EMBL" id="GL945430">
    <property type="protein sequence ID" value="EGO28363.1"/>
    <property type="molecule type" value="Genomic_DNA"/>
</dbReference>
<evidence type="ECO:0000259" key="1">
    <source>
        <dbReference type="Pfam" id="PF20231"/>
    </source>
</evidence>
<feature type="domain" description="DUF6589" evidence="1">
    <location>
        <begin position="204"/>
        <end position="319"/>
    </location>
</feature>
<dbReference type="Pfam" id="PF20231">
    <property type="entry name" value="DUF6589"/>
    <property type="match status" value="2"/>
</dbReference>
<dbReference type="InterPro" id="IPR046496">
    <property type="entry name" value="DUF6589"/>
</dbReference>
<evidence type="ECO:0000313" key="2">
    <source>
        <dbReference type="EMBL" id="EGO28363.1"/>
    </source>
</evidence>
<feature type="domain" description="DUF6589" evidence="1">
    <location>
        <begin position="113"/>
        <end position="193"/>
    </location>
</feature>
<proteinExistence type="predicted"/>
<dbReference type="KEGG" id="sla:SERLADRAFT_405934"/>
<accession>F8NK97</accession>
<dbReference type="GeneID" id="18812626"/>
<dbReference type="AlphaFoldDB" id="F8NK97"/>
<dbReference type="Proteomes" id="UP000008064">
    <property type="component" value="Unassembled WGS sequence"/>
</dbReference>
<gene>
    <name evidence="2" type="ORF">SERLADRAFT_405934</name>
</gene>
<sequence>MSCWLLIVERHLESRDVTQINTLSLAQTKEADKSYWHNVDDLDLEGLVKNIVSDPSTCAHRVTELKRALLTVTLGQTLLAAYAYNNFNIDLKTTKHTVKKSTNSLKYLPLGLRCFKDQIKPPTAMEPIPIVQTPIIPARAMDVNNSTVSGNICAVVELMAQGGFEEEILLSDYVVLFHGDLGTEECLQALQQRIFIADHRLFKMHQCSNEMHNQQHENTLLFNKYALHYEELTHAMNTGDIRRAESCIVPWIPIFKATGKHKYPTHMKDFLINLHYNYPPGLKCTIQYNILINPSGKAGKFQAVDWYLELYNLFTKTLHTLLADMQVQSAYDFKLGCTSKHSIPDLLNRGMYMMEIGDSVKTWETRCFKQIRLHYILAWLLFLQQEEEVNVGRGSIEMWAQQMCGLEMLFELCKSQSIGNFGQLDNVEVKPVEECEVMLQQVSGDGTKQQEQPSKLDGSHSKWKLGILTGLLVVEVNIKHFSLTLLSWLHIRINKLLLPLQYPTVYLLSHYYLYPFHLALQPTGQQLALIHLPQHALQRCPPFIFGFLIWRQMVPKELGCTDSLLNIVEEYKKLFRRIFDLADAEPNIWLIGRAMDCKEVLSTQEQELGNMWEFILQLIAIAQ</sequence>